<comment type="caution">
    <text evidence="2">The sequence shown here is derived from an EMBL/GenBank/DDBJ whole genome shotgun (WGS) entry which is preliminary data.</text>
</comment>
<protein>
    <recommendedName>
        <fullName evidence="4">Secreted protein</fullName>
    </recommendedName>
</protein>
<evidence type="ECO:0008006" key="4">
    <source>
        <dbReference type="Google" id="ProtNLM"/>
    </source>
</evidence>
<accession>A0AAN6S5W1</accession>
<name>A0AAN6S5W1_9PEZI</name>
<keyword evidence="1" id="KW-0732">Signal</keyword>
<evidence type="ECO:0000256" key="1">
    <source>
        <dbReference type="SAM" id="SignalP"/>
    </source>
</evidence>
<feature type="signal peptide" evidence="1">
    <location>
        <begin position="1"/>
        <end position="16"/>
    </location>
</feature>
<proteinExistence type="predicted"/>
<dbReference type="EMBL" id="MU853775">
    <property type="protein sequence ID" value="KAK3942272.1"/>
    <property type="molecule type" value="Genomic_DNA"/>
</dbReference>
<reference evidence="3" key="1">
    <citation type="journal article" date="2023" name="Mol. Phylogenet. Evol.">
        <title>Genome-scale phylogeny and comparative genomics of the fungal order Sordariales.</title>
        <authorList>
            <person name="Hensen N."/>
            <person name="Bonometti L."/>
            <person name="Westerberg I."/>
            <person name="Brannstrom I.O."/>
            <person name="Guillou S."/>
            <person name="Cros-Aarteil S."/>
            <person name="Calhoun S."/>
            <person name="Haridas S."/>
            <person name="Kuo A."/>
            <person name="Mondo S."/>
            <person name="Pangilinan J."/>
            <person name="Riley R."/>
            <person name="LaButti K."/>
            <person name="Andreopoulos B."/>
            <person name="Lipzen A."/>
            <person name="Chen C."/>
            <person name="Yan M."/>
            <person name="Daum C."/>
            <person name="Ng V."/>
            <person name="Clum A."/>
            <person name="Steindorff A."/>
            <person name="Ohm R.A."/>
            <person name="Martin F."/>
            <person name="Silar P."/>
            <person name="Natvig D.O."/>
            <person name="Lalanne C."/>
            <person name="Gautier V."/>
            <person name="Ament-Velasquez S.L."/>
            <person name="Kruys A."/>
            <person name="Hutchinson M.I."/>
            <person name="Powell A.J."/>
            <person name="Barry K."/>
            <person name="Miller A.N."/>
            <person name="Grigoriev I.V."/>
            <person name="Debuchy R."/>
            <person name="Gladieux P."/>
            <person name="Hiltunen Thoren M."/>
            <person name="Johannesson H."/>
        </authorList>
    </citation>
    <scope>NUCLEOTIDE SEQUENCE [LARGE SCALE GENOMIC DNA]</scope>
    <source>
        <strain evidence="3">CBS 340.73</strain>
    </source>
</reference>
<feature type="chain" id="PRO_5043046801" description="Secreted protein" evidence="1">
    <location>
        <begin position="17"/>
        <end position="82"/>
    </location>
</feature>
<sequence>MLLVASFLLNLLVGNGGVCLVVISSCSQRNKRVSRDRVTFIPPLPRASTLEQHSINRTSGTTDTAAWPPHCIVVARRILALF</sequence>
<organism evidence="2 3">
    <name type="scientific">Diplogelasinospora grovesii</name>
    <dbReference type="NCBI Taxonomy" id="303347"/>
    <lineage>
        <taxon>Eukaryota</taxon>
        <taxon>Fungi</taxon>
        <taxon>Dikarya</taxon>
        <taxon>Ascomycota</taxon>
        <taxon>Pezizomycotina</taxon>
        <taxon>Sordariomycetes</taxon>
        <taxon>Sordariomycetidae</taxon>
        <taxon>Sordariales</taxon>
        <taxon>Diplogelasinosporaceae</taxon>
        <taxon>Diplogelasinospora</taxon>
    </lineage>
</organism>
<evidence type="ECO:0000313" key="3">
    <source>
        <dbReference type="Proteomes" id="UP001303473"/>
    </source>
</evidence>
<keyword evidence="3" id="KW-1185">Reference proteome</keyword>
<dbReference type="Proteomes" id="UP001303473">
    <property type="component" value="Unassembled WGS sequence"/>
</dbReference>
<dbReference type="AlphaFoldDB" id="A0AAN6S5W1"/>
<gene>
    <name evidence="2" type="ORF">QBC46DRAFT_380447</name>
</gene>
<evidence type="ECO:0000313" key="2">
    <source>
        <dbReference type="EMBL" id="KAK3942272.1"/>
    </source>
</evidence>